<dbReference type="PROSITE" id="PS51841">
    <property type="entry name" value="LTD"/>
    <property type="match status" value="2"/>
</dbReference>
<proteinExistence type="predicted"/>
<dbReference type="EMBL" id="PEZZ01000034">
    <property type="protein sequence ID" value="PIS04825.1"/>
    <property type="molecule type" value="Genomic_DNA"/>
</dbReference>
<dbReference type="Proteomes" id="UP000230935">
    <property type="component" value="Unassembled WGS sequence"/>
</dbReference>
<dbReference type="SUPFAM" id="SSF74853">
    <property type="entry name" value="Lamin A/C globular tail domain"/>
    <property type="match status" value="3"/>
</dbReference>
<feature type="chain" id="PRO_5013607840" description="LTD domain-containing protein" evidence="2">
    <location>
        <begin position="29"/>
        <end position="752"/>
    </location>
</feature>
<evidence type="ECO:0000313" key="5">
    <source>
        <dbReference type="Proteomes" id="UP000230935"/>
    </source>
</evidence>
<gene>
    <name evidence="4" type="ORF">COT81_04175</name>
</gene>
<dbReference type="InterPro" id="IPR036415">
    <property type="entry name" value="Lamin_tail_dom_sf"/>
</dbReference>
<evidence type="ECO:0000256" key="1">
    <source>
        <dbReference type="SAM" id="MobiDB-lite"/>
    </source>
</evidence>
<feature type="signal peptide" evidence="2">
    <location>
        <begin position="1"/>
        <end position="28"/>
    </location>
</feature>
<dbReference type="Gene3D" id="2.40.50.140">
    <property type="entry name" value="Nucleic acid-binding proteins"/>
    <property type="match status" value="1"/>
</dbReference>
<evidence type="ECO:0000256" key="2">
    <source>
        <dbReference type="SAM" id="SignalP"/>
    </source>
</evidence>
<feature type="region of interest" description="Disordered" evidence="1">
    <location>
        <begin position="335"/>
        <end position="394"/>
    </location>
</feature>
<accession>A0A2H0W0C0</accession>
<dbReference type="Pfam" id="PF00932">
    <property type="entry name" value="LTD"/>
    <property type="match status" value="3"/>
</dbReference>
<keyword evidence="2" id="KW-0732">Signal</keyword>
<dbReference type="InterPro" id="IPR012340">
    <property type="entry name" value="NA-bd_OB-fold"/>
</dbReference>
<evidence type="ECO:0000259" key="3">
    <source>
        <dbReference type="PROSITE" id="PS51841"/>
    </source>
</evidence>
<feature type="domain" description="LTD" evidence="3">
    <location>
        <begin position="386"/>
        <end position="512"/>
    </location>
</feature>
<protein>
    <recommendedName>
        <fullName evidence="3">LTD domain-containing protein</fullName>
    </recommendedName>
</protein>
<feature type="compositionally biased region" description="Polar residues" evidence="1">
    <location>
        <begin position="343"/>
        <end position="358"/>
    </location>
</feature>
<comment type="caution">
    <text evidence="4">The sequence shown here is derived from an EMBL/GenBank/DDBJ whole genome shotgun (WGS) entry which is preliminary data.</text>
</comment>
<dbReference type="InterPro" id="IPR001322">
    <property type="entry name" value="Lamin_tail_dom"/>
</dbReference>
<dbReference type="InterPro" id="IPR036700">
    <property type="entry name" value="BOBF_sf"/>
</dbReference>
<feature type="region of interest" description="Disordered" evidence="1">
    <location>
        <begin position="184"/>
        <end position="218"/>
    </location>
</feature>
<dbReference type="Gene3D" id="2.60.40.1260">
    <property type="entry name" value="Lamin Tail domain"/>
    <property type="match status" value="1"/>
</dbReference>
<dbReference type="SUPFAM" id="SSF101756">
    <property type="entry name" value="Hypothetical protein YgiW"/>
    <property type="match status" value="1"/>
</dbReference>
<feature type="domain" description="LTD" evidence="3">
    <location>
        <begin position="24"/>
        <end position="141"/>
    </location>
</feature>
<reference evidence="5" key="1">
    <citation type="submission" date="2017-09" db="EMBL/GenBank/DDBJ databases">
        <title>Depth-based differentiation of microbial function through sediment-hosted aquifers and enrichment of novel symbionts in the deep terrestrial subsurface.</title>
        <authorList>
            <person name="Probst A.J."/>
            <person name="Ladd B."/>
            <person name="Jarett J.K."/>
            <person name="Geller-Mcgrath D.E."/>
            <person name="Sieber C.M.K."/>
            <person name="Emerson J.B."/>
            <person name="Anantharaman K."/>
            <person name="Thomas B.C."/>
            <person name="Malmstrom R."/>
            <person name="Stieglmeier M."/>
            <person name="Klingl A."/>
            <person name="Woyke T."/>
            <person name="Ryan C.M."/>
            <person name="Banfield J.F."/>
        </authorList>
    </citation>
    <scope>NUCLEOTIDE SEQUENCE [LARGE SCALE GENOMIC DNA]</scope>
</reference>
<evidence type="ECO:0000313" key="4">
    <source>
        <dbReference type="EMBL" id="PIS04825.1"/>
    </source>
</evidence>
<sequence length="752" mass="83242">MLTFTRRRVRVTALLVSSFFVWANLAQAASTIVINEIGAYETTDHEWIEIYNMSSEEVDITGWKFWENDTNHGLNESQGDLIIEPGEYAIIAQKADIFLTDHSGFNGTIIDSSWGTLKESGEEVGLKDNDGKVVELFTYIEAPNFSLERKDPLLADYTPSNWQEHADSNTVGEQNSNYLLSEPIEEPEDPKAPEDNSTPLEEEISPESNGSKPKILPPQPGEIVISEFVSDPSDGEEEWVELYSLYDYPIDLAGWAIEEGSGAKTKLAGTLGAYTYFVVEKLKGNLNNKGDIIILKDPQEKIIFELTYGEWDDGNVKDNGPVASDPFSVARIKHATQRRQDKNNYQITATPTKGQANYITKPEEKPSQPEANPPLAETRSESSQPTTTPAVLRPIQYPPLQISEFLPDPEGNDHELEFIELFNPNTTTVSLIDWQLDDAEGGSRPFKIATGEIEALSYKVFFAPTTRLTLNNNGDSVRLFNPSSELVDLIEYDKLDTGIAISKIDNAIQQTSTPTPGQPNVITENIEIDESLDFTQAVTSEADAFTAGDKILTIGIVTVPPGILGSKIMYINGLQVYMHKADWPKIDLGDEIQVQGEISIVQNGTRIKLKGKEAIGVISSNGLIEPNLVEVIDIEENLLSQLISISGEVVESKKGTFWVDDETGEIRVVIKSTTNITQQPEVGDMVSITGIVDKTRSGFRLLPRSNDDIVISQVLGEEYAEEISSAEKTISLKKIAHGIGNFFKSLWQRIFN</sequence>
<organism evidence="4 5">
    <name type="scientific">Candidatus Buchananbacteria bacterium CG10_big_fil_rev_8_21_14_0_10_42_9</name>
    <dbReference type="NCBI Taxonomy" id="1974526"/>
    <lineage>
        <taxon>Bacteria</taxon>
        <taxon>Candidatus Buchananiibacteriota</taxon>
    </lineage>
</organism>
<name>A0A2H0W0C0_9BACT</name>
<dbReference type="AlphaFoldDB" id="A0A2H0W0C0"/>